<keyword evidence="2" id="KW-1185">Reference proteome</keyword>
<proteinExistence type="predicted"/>
<evidence type="ECO:0000313" key="1">
    <source>
        <dbReference type="EMBL" id="KIN94941.1"/>
    </source>
</evidence>
<reference evidence="2" key="2">
    <citation type="submission" date="2015-01" db="EMBL/GenBank/DDBJ databases">
        <title>Evolutionary Origins and Diversification of the Mycorrhizal Mutualists.</title>
        <authorList>
            <consortium name="DOE Joint Genome Institute"/>
            <consortium name="Mycorrhizal Genomics Consortium"/>
            <person name="Kohler A."/>
            <person name="Kuo A."/>
            <person name="Nagy L.G."/>
            <person name="Floudas D."/>
            <person name="Copeland A."/>
            <person name="Barry K.W."/>
            <person name="Cichocki N."/>
            <person name="Veneault-Fourrey C."/>
            <person name="LaButti K."/>
            <person name="Lindquist E.A."/>
            <person name="Lipzen A."/>
            <person name="Lundell T."/>
            <person name="Morin E."/>
            <person name="Murat C."/>
            <person name="Riley R."/>
            <person name="Ohm R."/>
            <person name="Sun H."/>
            <person name="Tunlid A."/>
            <person name="Henrissat B."/>
            <person name="Grigoriev I.V."/>
            <person name="Hibbett D.S."/>
            <person name="Martin F."/>
        </authorList>
    </citation>
    <scope>NUCLEOTIDE SEQUENCE [LARGE SCALE GENOMIC DNA]</scope>
    <source>
        <strain evidence="2">Marx 270</strain>
    </source>
</reference>
<sequence>MSSTDPRTLTITHPRTNKSHVGRFRLKYWVLVRQTSSGTLRSFFRFHYTVALVPVNRFI</sequence>
<dbReference type="EMBL" id="KN832082">
    <property type="protein sequence ID" value="KIN94941.1"/>
    <property type="molecule type" value="Genomic_DNA"/>
</dbReference>
<dbReference type="InParanoid" id="A0A0C3JB96"/>
<evidence type="ECO:0000313" key="2">
    <source>
        <dbReference type="Proteomes" id="UP000054217"/>
    </source>
</evidence>
<gene>
    <name evidence="1" type="ORF">M404DRAFT_336928</name>
</gene>
<dbReference type="AlphaFoldDB" id="A0A0C3JB96"/>
<accession>A0A0C3JB96</accession>
<organism evidence="1 2">
    <name type="scientific">Pisolithus tinctorius Marx 270</name>
    <dbReference type="NCBI Taxonomy" id="870435"/>
    <lineage>
        <taxon>Eukaryota</taxon>
        <taxon>Fungi</taxon>
        <taxon>Dikarya</taxon>
        <taxon>Basidiomycota</taxon>
        <taxon>Agaricomycotina</taxon>
        <taxon>Agaricomycetes</taxon>
        <taxon>Agaricomycetidae</taxon>
        <taxon>Boletales</taxon>
        <taxon>Sclerodermatineae</taxon>
        <taxon>Pisolithaceae</taxon>
        <taxon>Pisolithus</taxon>
    </lineage>
</organism>
<reference evidence="1 2" key="1">
    <citation type="submission" date="2014-04" db="EMBL/GenBank/DDBJ databases">
        <authorList>
            <consortium name="DOE Joint Genome Institute"/>
            <person name="Kuo A."/>
            <person name="Kohler A."/>
            <person name="Costa M.D."/>
            <person name="Nagy L.G."/>
            <person name="Floudas D."/>
            <person name="Copeland A."/>
            <person name="Barry K.W."/>
            <person name="Cichocki N."/>
            <person name="Veneault-Fourrey C."/>
            <person name="LaButti K."/>
            <person name="Lindquist E.A."/>
            <person name="Lipzen A."/>
            <person name="Lundell T."/>
            <person name="Morin E."/>
            <person name="Murat C."/>
            <person name="Sun H."/>
            <person name="Tunlid A."/>
            <person name="Henrissat B."/>
            <person name="Grigoriev I.V."/>
            <person name="Hibbett D.S."/>
            <person name="Martin F."/>
            <person name="Nordberg H.P."/>
            <person name="Cantor M.N."/>
            <person name="Hua S.X."/>
        </authorList>
    </citation>
    <scope>NUCLEOTIDE SEQUENCE [LARGE SCALE GENOMIC DNA]</scope>
    <source>
        <strain evidence="1 2">Marx 270</strain>
    </source>
</reference>
<dbReference type="HOGENOM" id="CLU_2961799_0_0_1"/>
<protein>
    <submittedName>
        <fullName evidence="1">Uncharacterized protein</fullName>
    </submittedName>
</protein>
<dbReference type="Proteomes" id="UP000054217">
    <property type="component" value="Unassembled WGS sequence"/>
</dbReference>
<name>A0A0C3JB96_PISTI</name>